<comment type="similarity">
    <text evidence="7">Belongs to the RNR ribonuclease family. RNase R subfamily.</text>
</comment>
<comment type="caution">
    <text evidence="9">The sequence shown here is derived from an EMBL/GenBank/DDBJ whole genome shotgun (WGS) entry which is preliminary data.</text>
</comment>
<evidence type="ECO:0000256" key="4">
    <source>
        <dbReference type="ARBA" id="ARBA00022801"/>
    </source>
</evidence>
<dbReference type="SMART" id="SM00316">
    <property type="entry name" value="S1"/>
    <property type="match status" value="1"/>
</dbReference>
<keyword evidence="10" id="KW-1185">Reference proteome</keyword>
<dbReference type="SUPFAM" id="SSF50249">
    <property type="entry name" value="Nucleic acid-binding proteins"/>
    <property type="match status" value="2"/>
</dbReference>
<feature type="domain" description="S1 motif" evidence="8">
    <location>
        <begin position="670"/>
        <end position="751"/>
    </location>
</feature>
<dbReference type="Pfam" id="PF00575">
    <property type="entry name" value="S1"/>
    <property type="match status" value="1"/>
</dbReference>
<dbReference type="Proteomes" id="UP000715095">
    <property type="component" value="Unassembled WGS sequence"/>
</dbReference>
<dbReference type="InterPro" id="IPR004476">
    <property type="entry name" value="RNase_II/RNase_R"/>
</dbReference>
<evidence type="ECO:0000256" key="2">
    <source>
        <dbReference type="ARBA" id="ARBA00022490"/>
    </source>
</evidence>
<evidence type="ECO:0000256" key="5">
    <source>
        <dbReference type="ARBA" id="ARBA00022839"/>
    </source>
</evidence>
<keyword evidence="5 7" id="KW-0269">Exonuclease</keyword>
<dbReference type="NCBIfam" id="TIGR00358">
    <property type="entry name" value="3_prime_RNase"/>
    <property type="match status" value="1"/>
</dbReference>
<gene>
    <name evidence="7" type="primary">rnr</name>
    <name evidence="9" type="ORF">H6A60_03080</name>
</gene>
<dbReference type="InterPro" id="IPR050180">
    <property type="entry name" value="RNR_Ribonuclease"/>
</dbReference>
<dbReference type="EC" id="3.1.13.1" evidence="7"/>
<accession>A0ABS2DRW9</accession>
<evidence type="ECO:0000313" key="9">
    <source>
        <dbReference type="EMBL" id="MBM6703480.1"/>
    </source>
</evidence>
<protein>
    <recommendedName>
        <fullName evidence="7">Ribonuclease R</fullName>
        <shortName evidence="7">RNase R</shortName>
        <ecNumber evidence="7">3.1.13.1</ecNumber>
    </recommendedName>
</protein>
<dbReference type="HAMAP" id="MF_01895">
    <property type="entry name" value="RNase_R"/>
    <property type="match status" value="1"/>
</dbReference>
<dbReference type="InterPro" id="IPR012340">
    <property type="entry name" value="NA-bd_OB-fold"/>
</dbReference>
<dbReference type="PROSITE" id="PS01175">
    <property type="entry name" value="RIBONUCLEASE_II"/>
    <property type="match status" value="1"/>
</dbReference>
<evidence type="ECO:0000256" key="7">
    <source>
        <dbReference type="HAMAP-Rule" id="MF_01895"/>
    </source>
</evidence>
<comment type="subcellular location">
    <subcellularLocation>
        <location evidence="7">Cytoplasm</location>
    </subcellularLocation>
</comment>
<reference evidence="9 10" key="1">
    <citation type="journal article" date="2021" name="Sci. Rep.">
        <title>The distribution of antibiotic resistance genes in chicken gut microbiota commensals.</title>
        <authorList>
            <person name="Juricova H."/>
            <person name="Matiasovicova J."/>
            <person name="Kubasova T."/>
            <person name="Cejkova D."/>
            <person name="Rychlik I."/>
        </authorList>
    </citation>
    <scope>NUCLEOTIDE SEQUENCE [LARGE SCALE GENOMIC DNA]</scope>
    <source>
        <strain evidence="9 10">An829</strain>
    </source>
</reference>
<dbReference type="RefSeq" id="WP_205101943.1">
    <property type="nucleotide sequence ID" value="NZ_JACJJC010000003.1"/>
</dbReference>
<dbReference type="PANTHER" id="PTHR23355:SF9">
    <property type="entry name" value="DIS3-LIKE EXONUCLEASE 2"/>
    <property type="match status" value="1"/>
</dbReference>
<sequence>MAKKKKKAPVEETILELTPRQIEDAKAAILEVGADVSYAKAKSLLIKKLGVARSVANAIIVALHQSGFGGESKNWFEHPDAQCVNGVVRGARQLERMSVMSQDDPSVELELNGEASYLPGDVVELRRAEHGWRIGRFISRGQKRWVCRITYSGSRSISVTPVSAFAPFELSVPREEIPAEVDLKRDAIEVELDETELSPRKMPFNWEGPDWNALEAHFVRRVGRTDDPLGEMAIASAEHGVPIEFSAEALDEALALPDKVDRRSLAHRVNLTDLPFVTIDGEDARDFDDAVYCEKTDSGWRLLVAIADVSHYVRPGSALDRDAQMRGTSVYFPASVVPMLPEKLSNGLCSLNPHVDRLVMVCDALVSSEGETTAYQFYPAVIHSHARLTYTQVWSALSGEAAGLEAVGERIEEVRRLHALYGALRRARKARSALDFETQESQVIFDEKGGIAGFRVREHNDAHRLIEECMLVANVCAAEFVLANKQLTLFRVHEKPSADRLATLKSVLAPFKLSAGDGSAKSLQALIEATKAMPFLQTAILRTMSKACYQPENVGHFGLQYQAYAHFTSPIRRYPDLLLHRTIRGILTKRRYVPSVVFDDAAVMSGYHARSLGAKPEREEKPASNRTAAGRAQAWARLGILTSAAERRADDASRDVMQFLKCDYLRSRVGRKFKGTVTGMCAAGVFVSLDEMPIEGFVHISNLGWGYYDYDESQMTMTSYDEMTQVRIGDRVVVRLDAVELETRRINFQLVTNSSRHVVKGGRAKRQRYRDDWF</sequence>
<dbReference type="Gene3D" id="2.40.50.140">
    <property type="entry name" value="Nucleic acid-binding proteins"/>
    <property type="match status" value="1"/>
</dbReference>
<dbReference type="InterPro" id="IPR003029">
    <property type="entry name" value="S1_domain"/>
</dbReference>
<dbReference type="PROSITE" id="PS50126">
    <property type="entry name" value="S1"/>
    <property type="match status" value="1"/>
</dbReference>
<dbReference type="InterPro" id="IPR011805">
    <property type="entry name" value="RNase_R"/>
</dbReference>
<evidence type="ECO:0000256" key="6">
    <source>
        <dbReference type="ARBA" id="ARBA00022884"/>
    </source>
</evidence>
<evidence type="ECO:0000313" key="10">
    <source>
        <dbReference type="Proteomes" id="UP000715095"/>
    </source>
</evidence>
<evidence type="ECO:0000259" key="8">
    <source>
        <dbReference type="PROSITE" id="PS50126"/>
    </source>
</evidence>
<dbReference type="CDD" id="cd04471">
    <property type="entry name" value="S1_RNase_R"/>
    <property type="match status" value="1"/>
</dbReference>
<dbReference type="SMART" id="SM00955">
    <property type="entry name" value="RNB"/>
    <property type="match status" value="1"/>
</dbReference>
<evidence type="ECO:0000256" key="1">
    <source>
        <dbReference type="ARBA" id="ARBA00001849"/>
    </source>
</evidence>
<dbReference type="InterPro" id="IPR001900">
    <property type="entry name" value="RNase_II/R"/>
</dbReference>
<comment type="catalytic activity">
    <reaction evidence="1 7">
        <text>Exonucleolytic cleavage in the 3'- to 5'-direction to yield nucleoside 5'-phosphates.</text>
        <dbReference type="EC" id="3.1.13.1"/>
    </reaction>
</comment>
<dbReference type="PANTHER" id="PTHR23355">
    <property type="entry name" value="RIBONUCLEASE"/>
    <property type="match status" value="1"/>
</dbReference>
<comment type="function">
    <text evidence="7">3'-5' exoribonuclease that releases 5'-nucleoside monophosphates and is involved in maturation of structured RNAs.</text>
</comment>
<name>A0ABS2DRW9_9BURK</name>
<dbReference type="Pfam" id="PF00773">
    <property type="entry name" value="RNB"/>
    <property type="match status" value="1"/>
</dbReference>
<keyword evidence="4 7" id="KW-0378">Hydrolase</keyword>
<keyword evidence="6 7" id="KW-0694">RNA-binding</keyword>
<proteinExistence type="inferred from homology"/>
<dbReference type="InterPro" id="IPR022966">
    <property type="entry name" value="RNase_II/R_CS"/>
</dbReference>
<keyword evidence="3 7" id="KW-0540">Nuclease</keyword>
<dbReference type="EMBL" id="JACJJC010000003">
    <property type="protein sequence ID" value="MBM6703480.1"/>
    <property type="molecule type" value="Genomic_DNA"/>
</dbReference>
<evidence type="ECO:0000256" key="3">
    <source>
        <dbReference type="ARBA" id="ARBA00022722"/>
    </source>
</evidence>
<organism evidence="9 10">
    <name type="scientific">Sutterella massiliensis</name>
    <dbReference type="NCBI Taxonomy" id="1816689"/>
    <lineage>
        <taxon>Bacteria</taxon>
        <taxon>Pseudomonadati</taxon>
        <taxon>Pseudomonadota</taxon>
        <taxon>Betaproteobacteria</taxon>
        <taxon>Burkholderiales</taxon>
        <taxon>Sutterellaceae</taxon>
        <taxon>Sutterella</taxon>
    </lineage>
</organism>
<keyword evidence="2 7" id="KW-0963">Cytoplasm</keyword>